<feature type="compositionally biased region" description="Basic residues" evidence="1">
    <location>
        <begin position="290"/>
        <end position="303"/>
    </location>
</feature>
<proteinExistence type="predicted"/>
<sequence length="390" mass="41939">MRKRKGPWKADGNSQCQKRSRVDKNLAGQLFVARFFFRLARLVGRERERERTFSVAPDRERTALADVIISFWVSRAKIKSNPEEEELNESEYGGSGDDDEERRTPLDGELSNDDEPSDVLARFQSHNNSGSNNGGNNGSVRSRQDDGSPVPLANNTGSSNHSSSTPPATSNGTPHGGLSSEPRIPAPNAVVSSSPGPMRVLDSGPLSALAARAAAASAAAALPLSAAAAIPGIPLSQAPALFGLATGAPHMMHLPPTLTPHTAAVSGASQESKYAFEEHYGKHVRPALRRRRRRTSPMHHRSHPSPIYLSLLPSLPSTGRHTRLPHSRNARAETPAARKRATNKPIGDAAEGERASPIGLFVPRVRAVGVPARELRLCGKRVERPYLSLP</sequence>
<feature type="compositionally biased region" description="Low complexity" evidence="1">
    <location>
        <begin position="304"/>
        <end position="317"/>
    </location>
</feature>
<feature type="region of interest" description="Disordered" evidence="1">
    <location>
        <begin position="290"/>
        <end position="351"/>
    </location>
</feature>
<keyword evidence="3" id="KW-1185">Reference proteome</keyword>
<feature type="compositionally biased region" description="Basic residues" evidence="1">
    <location>
        <begin position="320"/>
        <end position="329"/>
    </location>
</feature>
<dbReference type="VEuPathDB" id="VectorBase:LOC119186379"/>
<dbReference type="AlphaFoldDB" id="A0A9J6F3F1"/>
<organism evidence="2 3">
    <name type="scientific">Rhipicephalus microplus</name>
    <name type="common">Cattle tick</name>
    <name type="synonym">Boophilus microplus</name>
    <dbReference type="NCBI Taxonomy" id="6941"/>
    <lineage>
        <taxon>Eukaryota</taxon>
        <taxon>Metazoa</taxon>
        <taxon>Ecdysozoa</taxon>
        <taxon>Arthropoda</taxon>
        <taxon>Chelicerata</taxon>
        <taxon>Arachnida</taxon>
        <taxon>Acari</taxon>
        <taxon>Parasitiformes</taxon>
        <taxon>Ixodida</taxon>
        <taxon>Ixodoidea</taxon>
        <taxon>Ixodidae</taxon>
        <taxon>Rhipicephalinae</taxon>
        <taxon>Rhipicephalus</taxon>
        <taxon>Boophilus</taxon>
    </lineage>
</organism>
<evidence type="ECO:0000256" key="1">
    <source>
        <dbReference type="SAM" id="MobiDB-lite"/>
    </source>
</evidence>
<feature type="region of interest" description="Disordered" evidence="1">
    <location>
        <begin position="81"/>
        <end position="196"/>
    </location>
</feature>
<name>A0A9J6F3F1_RHIMP</name>
<dbReference type="EMBL" id="JABSTU010000001">
    <property type="protein sequence ID" value="KAH8041330.1"/>
    <property type="molecule type" value="Genomic_DNA"/>
</dbReference>
<dbReference type="Proteomes" id="UP000821866">
    <property type="component" value="Chromosome 1"/>
</dbReference>
<feature type="region of interest" description="Disordered" evidence="1">
    <location>
        <begin position="1"/>
        <end position="20"/>
    </location>
</feature>
<feature type="compositionally biased region" description="Low complexity" evidence="1">
    <location>
        <begin position="153"/>
        <end position="171"/>
    </location>
</feature>
<reference evidence="2" key="2">
    <citation type="submission" date="2021-09" db="EMBL/GenBank/DDBJ databases">
        <authorList>
            <person name="Jia N."/>
            <person name="Wang J."/>
            <person name="Shi W."/>
            <person name="Du L."/>
            <person name="Sun Y."/>
            <person name="Zhan W."/>
            <person name="Jiang J."/>
            <person name="Wang Q."/>
            <person name="Zhang B."/>
            <person name="Ji P."/>
            <person name="Sakyi L.B."/>
            <person name="Cui X."/>
            <person name="Yuan T."/>
            <person name="Jiang B."/>
            <person name="Yang W."/>
            <person name="Lam T.T.-Y."/>
            <person name="Chang Q."/>
            <person name="Ding S."/>
            <person name="Wang X."/>
            <person name="Zhu J."/>
            <person name="Ruan X."/>
            <person name="Zhao L."/>
            <person name="Wei J."/>
            <person name="Que T."/>
            <person name="Du C."/>
            <person name="Cheng J."/>
            <person name="Dai P."/>
            <person name="Han X."/>
            <person name="Huang E."/>
            <person name="Gao Y."/>
            <person name="Liu J."/>
            <person name="Shao H."/>
            <person name="Ye R."/>
            <person name="Li L."/>
            <person name="Wei W."/>
            <person name="Wang X."/>
            <person name="Wang C."/>
            <person name="Huo Q."/>
            <person name="Li W."/>
            <person name="Guo W."/>
            <person name="Chen H."/>
            <person name="Chen S."/>
            <person name="Zhou L."/>
            <person name="Zhou L."/>
            <person name="Ni X."/>
            <person name="Tian J."/>
            <person name="Zhou Y."/>
            <person name="Sheng Y."/>
            <person name="Liu T."/>
            <person name="Pan Y."/>
            <person name="Xia L."/>
            <person name="Li J."/>
            <person name="Zhao F."/>
            <person name="Cao W."/>
        </authorList>
    </citation>
    <scope>NUCLEOTIDE SEQUENCE</scope>
    <source>
        <strain evidence="2">Rmic-2018</strain>
        <tissue evidence="2">Larvae</tissue>
    </source>
</reference>
<comment type="caution">
    <text evidence="2">The sequence shown here is derived from an EMBL/GenBank/DDBJ whole genome shotgun (WGS) entry which is preliminary data.</text>
</comment>
<reference evidence="2" key="1">
    <citation type="journal article" date="2020" name="Cell">
        <title>Large-Scale Comparative Analyses of Tick Genomes Elucidate Their Genetic Diversity and Vector Capacities.</title>
        <authorList>
            <consortium name="Tick Genome and Microbiome Consortium (TIGMIC)"/>
            <person name="Jia N."/>
            <person name="Wang J."/>
            <person name="Shi W."/>
            <person name="Du L."/>
            <person name="Sun Y."/>
            <person name="Zhan W."/>
            <person name="Jiang J.F."/>
            <person name="Wang Q."/>
            <person name="Zhang B."/>
            <person name="Ji P."/>
            <person name="Bell-Sakyi L."/>
            <person name="Cui X.M."/>
            <person name="Yuan T.T."/>
            <person name="Jiang B.G."/>
            <person name="Yang W.F."/>
            <person name="Lam T.T."/>
            <person name="Chang Q.C."/>
            <person name="Ding S.J."/>
            <person name="Wang X.J."/>
            <person name="Zhu J.G."/>
            <person name="Ruan X.D."/>
            <person name="Zhao L."/>
            <person name="Wei J.T."/>
            <person name="Ye R.Z."/>
            <person name="Que T.C."/>
            <person name="Du C.H."/>
            <person name="Zhou Y.H."/>
            <person name="Cheng J.X."/>
            <person name="Dai P.F."/>
            <person name="Guo W.B."/>
            <person name="Han X.H."/>
            <person name="Huang E.J."/>
            <person name="Li L.F."/>
            <person name="Wei W."/>
            <person name="Gao Y.C."/>
            <person name="Liu J.Z."/>
            <person name="Shao H.Z."/>
            <person name="Wang X."/>
            <person name="Wang C.C."/>
            <person name="Yang T.C."/>
            <person name="Huo Q.B."/>
            <person name="Li W."/>
            <person name="Chen H.Y."/>
            <person name="Chen S.E."/>
            <person name="Zhou L.G."/>
            <person name="Ni X.B."/>
            <person name="Tian J.H."/>
            <person name="Sheng Y."/>
            <person name="Liu T."/>
            <person name="Pan Y.S."/>
            <person name="Xia L.Y."/>
            <person name="Li J."/>
            <person name="Zhao F."/>
            <person name="Cao W.C."/>
        </authorList>
    </citation>
    <scope>NUCLEOTIDE SEQUENCE</scope>
    <source>
        <strain evidence="2">Rmic-2018</strain>
    </source>
</reference>
<accession>A0A9J6F3F1</accession>
<evidence type="ECO:0000313" key="2">
    <source>
        <dbReference type="EMBL" id="KAH8041330.1"/>
    </source>
</evidence>
<protein>
    <submittedName>
        <fullName evidence="2">Uncharacterized protein</fullName>
    </submittedName>
</protein>
<gene>
    <name evidence="2" type="ORF">HPB51_014611</name>
</gene>
<evidence type="ECO:0000313" key="3">
    <source>
        <dbReference type="Proteomes" id="UP000821866"/>
    </source>
</evidence>